<evidence type="ECO:0000313" key="3">
    <source>
        <dbReference type="Proteomes" id="UP000326757"/>
    </source>
</evidence>
<proteinExistence type="predicted"/>
<keyword evidence="1" id="KW-0732">Signal</keyword>
<dbReference type="AlphaFoldDB" id="A0A5N6KMJ8"/>
<evidence type="ECO:0000256" key="1">
    <source>
        <dbReference type="SAM" id="SignalP"/>
    </source>
</evidence>
<feature type="signal peptide" evidence="1">
    <location>
        <begin position="1"/>
        <end position="21"/>
    </location>
</feature>
<protein>
    <submittedName>
        <fullName evidence="2">Uncharacterized protein</fullName>
    </submittedName>
</protein>
<keyword evidence="3" id="KW-1185">Reference proteome</keyword>
<dbReference type="EMBL" id="VIGI01000001">
    <property type="protein sequence ID" value="KAB8305060.1"/>
    <property type="molecule type" value="Genomic_DNA"/>
</dbReference>
<gene>
    <name evidence="2" type="ORF">EYC80_004361</name>
</gene>
<accession>A0A5N6KMJ8</accession>
<evidence type="ECO:0000313" key="2">
    <source>
        <dbReference type="EMBL" id="KAB8305060.1"/>
    </source>
</evidence>
<name>A0A5N6KMJ8_MONLA</name>
<dbReference type="Proteomes" id="UP000326757">
    <property type="component" value="Unassembled WGS sequence"/>
</dbReference>
<feature type="chain" id="PRO_5024879874" evidence="1">
    <location>
        <begin position="22"/>
        <end position="146"/>
    </location>
</feature>
<sequence>MRCRAQSKKFAVLAATSQALAFTFVQDSRDGRETTRRLEAIDFVENSVYLVQGGKVVQLTLIVPFDLKRSRSSTNMRKNACMTMLFNAPVQSRHIPLHTHTHTHTHTHSTLHGVYKERKKSLERFFVVSPNKRMGLPEFLRNFGWK</sequence>
<comment type="caution">
    <text evidence="2">The sequence shown here is derived from an EMBL/GenBank/DDBJ whole genome shotgun (WGS) entry which is preliminary data.</text>
</comment>
<organism evidence="2 3">
    <name type="scientific">Monilinia laxa</name>
    <name type="common">Brown rot fungus</name>
    <name type="synonym">Sclerotinia laxa</name>
    <dbReference type="NCBI Taxonomy" id="61186"/>
    <lineage>
        <taxon>Eukaryota</taxon>
        <taxon>Fungi</taxon>
        <taxon>Dikarya</taxon>
        <taxon>Ascomycota</taxon>
        <taxon>Pezizomycotina</taxon>
        <taxon>Leotiomycetes</taxon>
        <taxon>Helotiales</taxon>
        <taxon>Sclerotiniaceae</taxon>
        <taxon>Monilinia</taxon>
    </lineage>
</organism>
<reference evidence="2 3" key="1">
    <citation type="submission" date="2019-06" db="EMBL/GenBank/DDBJ databases">
        <title>Genome Sequence of the Brown Rot Fungal Pathogen Monilinia laxa.</title>
        <authorList>
            <person name="De Miccolis Angelini R.M."/>
            <person name="Landi L."/>
            <person name="Abate D."/>
            <person name="Pollastro S."/>
            <person name="Romanazzi G."/>
            <person name="Faretra F."/>
        </authorList>
    </citation>
    <scope>NUCLEOTIDE SEQUENCE [LARGE SCALE GENOMIC DNA]</scope>
    <source>
        <strain evidence="2 3">Mlax316</strain>
    </source>
</reference>